<reference evidence="6" key="1">
    <citation type="submission" date="2021-02" db="EMBL/GenBank/DDBJ databases">
        <authorList>
            <person name="Nowell W R."/>
        </authorList>
    </citation>
    <scope>NUCLEOTIDE SEQUENCE</scope>
</reference>
<dbReference type="Pfam" id="PF04003">
    <property type="entry name" value="Utp12"/>
    <property type="match status" value="1"/>
</dbReference>
<feature type="region of interest" description="Disordered" evidence="4">
    <location>
        <begin position="135"/>
        <end position="166"/>
    </location>
</feature>
<protein>
    <recommendedName>
        <fullName evidence="5">Small-subunit processome Utp12 domain-containing protein</fullName>
    </recommendedName>
</protein>
<accession>A0A817Z9T9</accession>
<organism evidence="6 7">
    <name type="scientific">Rotaria socialis</name>
    <dbReference type="NCBI Taxonomy" id="392032"/>
    <lineage>
        <taxon>Eukaryota</taxon>
        <taxon>Metazoa</taxon>
        <taxon>Spiralia</taxon>
        <taxon>Gnathifera</taxon>
        <taxon>Rotifera</taxon>
        <taxon>Eurotatoria</taxon>
        <taxon>Bdelloidea</taxon>
        <taxon>Philodinida</taxon>
        <taxon>Philodinidae</taxon>
        <taxon>Rotaria</taxon>
    </lineage>
</organism>
<evidence type="ECO:0000256" key="2">
    <source>
        <dbReference type="ARBA" id="ARBA00023242"/>
    </source>
</evidence>
<dbReference type="EMBL" id="CAJNYD010002036">
    <property type="protein sequence ID" value="CAF3388398.1"/>
    <property type="molecule type" value="Genomic_DNA"/>
</dbReference>
<feature type="domain" description="Small-subunit processome Utp12" evidence="5">
    <location>
        <begin position="13"/>
        <end position="107"/>
    </location>
</feature>
<comment type="subcellular location">
    <subcellularLocation>
        <location evidence="1">Nucleus</location>
    </subcellularLocation>
</comment>
<comment type="similarity">
    <text evidence="3">Belongs to the UTP5 family.</text>
</comment>
<comment type="caution">
    <text evidence="6">The sequence shown here is derived from an EMBL/GenBank/DDBJ whole genome shotgun (WGS) entry which is preliminary data.</text>
</comment>
<name>A0A817Z9T9_9BILA</name>
<dbReference type="PANTHER" id="PTHR44267:SF1">
    <property type="entry name" value="WD REPEAT-CONTAINING PROTEIN 43"/>
    <property type="match status" value="1"/>
</dbReference>
<keyword evidence="2" id="KW-0539">Nucleus</keyword>
<proteinExistence type="inferred from homology"/>
<dbReference type="Proteomes" id="UP000663833">
    <property type="component" value="Unassembled WGS sequence"/>
</dbReference>
<dbReference type="InterPro" id="IPR052414">
    <property type="entry name" value="U3_snoRNA-assoc_WDR"/>
</dbReference>
<evidence type="ECO:0000256" key="1">
    <source>
        <dbReference type="ARBA" id="ARBA00004123"/>
    </source>
</evidence>
<feature type="region of interest" description="Disordered" evidence="4">
    <location>
        <begin position="182"/>
        <end position="205"/>
    </location>
</feature>
<dbReference type="AlphaFoldDB" id="A0A817Z9T9"/>
<evidence type="ECO:0000313" key="7">
    <source>
        <dbReference type="Proteomes" id="UP000663833"/>
    </source>
</evidence>
<dbReference type="PANTHER" id="PTHR44267">
    <property type="entry name" value="WD REPEAT-CONTAINING PROTEIN 43"/>
    <property type="match status" value="1"/>
</dbReference>
<dbReference type="InterPro" id="IPR007148">
    <property type="entry name" value="SSU_processome_Utp12"/>
</dbReference>
<dbReference type="GO" id="GO:0005730">
    <property type="term" value="C:nucleolus"/>
    <property type="evidence" value="ECO:0007669"/>
    <property type="project" value="TreeGrafter"/>
</dbReference>
<evidence type="ECO:0000256" key="3">
    <source>
        <dbReference type="ARBA" id="ARBA00038335"/>
    </source>
</evidence>
<evidence type="ECO:0000256" key="4">
    <source>
        <dbReference type="SAM" id="MobiDB-lite"/>
    </source>
</evidence>
<feature type="compositionally biased region" description="Acidic residues" evidence="4">
    <location>
        <begin position="136"/>
        <end position="148"/>
    </location>
</feature>
<evidence type="ECO:0000313" key="6">
    <source>
        <dbReference type="EMBL" id="CAF3388398.1"/>
    </source>
</evidence>
<sequence length="205" mass="23298">MIDRSFFFTYCGQVLCSRNEKFIEKTLRTLPSSSLLALVDCLNKYLYQSSEKGLIASKWLRVLLTMHSSSLMTYPDITERLAPMYELIDSHTKLYPKLARLHGKVLLIDSQINNHTKELSNSNDKLSTNPSLIFEDVSDDDIDGDQTQDELIPSPSEYDDYSGLSDDLDLAVENDYNEDEIEQITESDNDINFQQDGDSNEGDSS</sequence>
<dbReference type="GO" id="GO:0000462">
    <property type="term" value="P:maturation of SSU-rRNA from tricistronic rRNA transcript (SSU-rRNA, 5.8S rRNA, LSU-rRNA)"/>
    <property type="evidence" value="ECO:0007669"/>
    <property type="project" value="TreeGrafter"/>
</dbReference>
<gene>
    <name evidence="6" type="ORF">LUA448_LOCUS16430</name>
</gene>
<evidence type="ECO:0000259" key="5">
    <source>
        <dbReference type="Pfam" id="PF04003"/>
    </source>
</evidence>